<feature type="region of interest" description="Disordered" evidence="1">
    <location>
        <begin position="1"/>
        <end position="22"/>
    </location>
</feature>
<dbReference type="InterPro" id="IPR014710">
    <property type="entry name" value="RmlC-like_jellyroll"/>
</dbReference>
<dbReference type="CDD" id="cd00038">
    <property type="entry name" value="CAP_ED"/>
    <property type="match status" value="1"/>
</dbReference>
<dbReference type="InterPro" id="IPR018490">
    <property type="entry name" value="cNMP-bd_dom_sf"/>
</dbReference>
<dbReference type="EMBL" id="CASHTH010001306">
    <property type="protein sequence ID" value="CAI8013892.1"/>
    <property type="molecule type" value="Genomic_DNA"/>
</dbReference>
<dbReference type="Proteomes" id="UP001174909">
    <property type="component" value="Unassembled WGS sequence"/>
</dbReference>
<organism evidence="3 4">
    <name type="scientific">Geodia barretti</name>
    <name type="common">Barrett's horny sponge</name>
    <dbReference type="NCBI Taxonomy" id="519541"/>
    <lineage>
        <taxon>Eukaryota</taxon>
        <taxon>Metazoa</taxon>
        <taxon>Porifera</taxon>
        <taxon>Demospongiae</taxon>
        <taxon>Heteroscleromorpha</taxon>
        <taxon>Tetractinellida</taxon>
        <taxon>Astrophorina</taxon>
        <taxon>Geodiidae</taxon>
        <taxon>Geodia</taxon>
    </lineage>
</organism>
<sequence>MPVRVFRPEDLSPGSDRDESEPVQEFDYSMVDMFARLSREQISAVVSLGRLVSVREGETLGAGGEAGQNLFVIQEGEAQLTALVEIGRIAVRVAGPGESFPQAVLLGEGTLITAGSALTPMTLLQIPRAPLLDLCTQDAAIGRGIYAATAQLFANRYSRTLIELGASVSREFDMDSGDAEGEED</sequence>
<gene>
    <name evidence="3" type="ORF">GBAR_LOCUS8745</name>
</gene>
<dbReference type="PROSITE" id="PS50042">
    <property type="entry name" value="CNMP_BINDING_3"/>
    <property type="match status" value="1"/>
</dbReference>
<accession>A0AA35RPI8</accession>
<evidence type="ECO:0000313" key="4">
    <source>
        <dbReference type="Proteomes" id="UP001174909"/>
    </source>
</evidence>
<reference evidence="3" key="1">
    <citation type="submission" date="2023-03" db="EMBL/GenBank/DDBJ databases">
        <authorList>
            <person name="Steffen K."/>
            <person name="Cardenas P."/>
        </authorList>
    </citation>
    <scope>NUCLEOTIDE SEQUENCE</scope>
</reference>
<evidence type="ECO:0000256" key="1">
    <source>
        <dbReference type="SAM" id="MobiDB-lite"/>
    </source>
</evidence>
<feature type="domain" description="Cyclic nucleotide-binding" evidence="2">
    <location>
        <begin position="33"/>
        <end position="152"/>
    </location>
</feature>
<evidence type="ECO:0000259" key="2">
    <source>
        <dbReference type="PROSITE" id="PS50042"/>
    </source>
</evidence>
<dbReference type="SMART" id="SM00100">
    <property type="entry name" value="cNMP"/>
    <property type="match status" value="1"/>
</dbReference>
<protein>
    <recommendedName>
        <fullName evidence="2">Cyclic nucleotide-binding domain-containing protein</fullName>
    </recommendedName>
</protein>
<evidence type="ECO:0000313" key="3">
    <source>
        <dbReference type="EMBL" id="CAI8013892.1"/>
    </source>
</evidence>
<feature type="compositionally biased region" description="Basic and acidic residues" evidence="1">
    <location>
        <begin position="1"/>
        <end position="10"/>
    </location>
</feature>
<dbReference type="Pfam" id="PF00027">
    <property type="entry name" value="cNMP_binding"/>
    <property type="match status" value="1"/>
</dbReference>
<dbReference type="SUPFAM" id="SSF51206">
    <property type="entry name" value="cAMP-binding domain-like"/>
    <property type="match status" value="1"/>
</dbReference>
<name>A0AA35RPI8_GEOBA</name>
<dbReference type="AlphaFoldDB" id="A0AA35RPI8"/>
<comment type="caution">
    <text evidence="3">The sequence shown here is derived from an EMBL/GenBank/DDBJ whole genome shotgun (WGS) entry which is preliminary data.</text>
</comment>
<dbReference type="Gene3D" id="2.60.120.10">
    <property type="entry name" value="Jelly Rolls"/>
    <property type="match status" value="1"/>
</dbReference>
<proteinExistence type="predicted"/>
<keyword evidence="4" id="KW-1185">Reference proteome</keyword>
<dbReference type="InterPro" id="IPR000595">
    <property type="entry name" value="cNMP-bd_dom"/>
</dbReference>